<dbReference type="Gene3D" id="2.40.50.180">
    <property type="entry name" value="CheA-289, Domain 4"/>
    <property type="match status" value="1"/>
</dbReference>
<dbReference type="EMBL" id="CP113797">
    <property type="protein sequence ID" value="WAL59270.1"/>
    <property type="molecule type" value="Genomic_DNA"/>
</dbReference>
<dbReference type="RefSeq" id="WP_268609004.1">
    <property type="nucleotide sequence ID" value="NZ_CP113797.1"/>
</dbReference>
<name>A0A9E9CAR6_9CYAN</name>
<feature type="domain" description="CheW-like" evidence="1">
    <location>
        <begin position="51"/>
        <end position="215"/>
    </location>
</feature>
<dbReference type="SUPFAM" id="SSF50341">
    <property type="entry name" value="CheW-like"/>
    <property type="match status" value="1"/>
</dbReference>
<proteinExistence type="predicted"/>
<dbReference type="PROSITE" id="PS50851">
    <property type="entry name" value="CHEW"/>
    <property type="match status" value="1"/>
</dbReference>
<sequence>MSESFFSESLSASNSQSNSQLSTAAEAYQSDSWLPPTLSSNAPTEASVPIGEQFLRLQLVPSTPVLLPLHQLVEVLSIPSAQIVPVPHMPAWVMGAYNWRGDILWMVDLGHLCGLTPWYAQATHRSTQSAVLLRVQDRRYAKHPVATVKNKSYLLGLVVDRIGEVEWCDPAVLQQLPPFTVSSQMAQFLQGYWWKSNDDMLAVLDGEAIVAAMPRSTLLS</sequence>
<dbReference type="GO" id="GO:0005829">
    <property type="term" value="C:cytosol"/>
    <property type="evidence" value="ECO:0007669"/>
    <property type="project" value="TreeGrafter"/>
</dbReference>
<dbReference type="Proteomes" id="UP001163152">
    <property type="component" value="Chromosome"/>
</dbReference>
<dbReference type="InterPro" id="IPR036061">
    <property type="entry name" value="CheW-like_dom_sf"/>
</dbReference>
<gene>
    <name evidence="2" type="ORF">OXH18_19145</name>
</gene>
<dbReference type="InterPro" id="IPR039315">
    <property type="entry name" value="CheW"/>
</dbReference>
<evidence type="ECO:0000259" key="1">
    <source>
        <dbReference type="PROSITE" id="PS50851"/>
    </source>
</evidence>
<dbReference type="PANTHER" id="PTHR22617:SF23">
    <property type="entry name" value="CHEMOTAXIS PROTEIN CHEW"/>
    <property type="match status" value="1"/>
</dbReference>
<dbReference type="GO" id="GO:0007165">
    <property type="term" value="P:signal transduction"/>
    <property type="evidence" value="ECO:0007669"/>
    <property type="project" value="InterPro"/>
</dbReference>
<dbReference type="SMART" id="SM00260">
    <property type="entry name" value="CheW"/>
    <property type="match status" value="1"/>
</dbReference>
<reference evidence="2" key="1">
    <citation type="submission" date="2022-12" db="EMBL/GenBank/DDBJ databases">
        <title>Polyphasic identification of a Novel Hot-Spring Cyanobacterium Ocullathermofonsia sinensis gen nov. sp. nov. and Genomic Insights on its Adaptations to the Thermal Habitat.</title>
        <authorList>
            <person name="Daroch M."/>
            <person name="Tang J."/>
            <person name="Jiang Y."/>
        </authorList>
    </citation>
    <scope>NUCLEOTIDE SEQUENCE</scope>
    <source>
        <strain evidence="2">PKUAC-SCTA174</strain>
    </source>
</reference>
<dbReference type="Pfam" id="PF01584">
    <property type="entry name" value="CheW"/>
    <property type="match status" value="1"/>
</dbReference>
<accession>A0A9E9CAR6</accession>
<dbReference type="PANTHER" id="PTHR22617">
    <property type="entry name" value="CHEMOTAXIS SENSOR HISTIDINE KINASE-RELATED"/>
    <property type="match status" value="1"/>
</dbReference>
<dbReference type="AlphaFoldDB" id="A0A9E9CAR6"/>
<protein>
    <submittedName>
        <fullName evidence="2">Chemotaxis protein CheW</fullName>
    </submittedName>
</protein>
<dbReference type="InterPro" id="IPR002545">
    <property type="entry name" value="CheW-lke_dom"/>
</dbReference>
<evidence type="ECO:0000313" key="2">
    <source>
        <dbReference type="EMBL" id="WAL59270.1"/>
    </source>
</evidence>
<evidence type="ECO:0000313" key="3">
    <source>
        <dbReference type="Proteomes" id="UP001163152"/>
    </source>
</evidence>
<dbReference type="KEGG" id="tsin:OXH18_19145"/>
<dbReference type="GO" id="GO:0006935">
    <property type="term" value="P:chemotaxis"/>
    <property type="evidence" value="ECO:0007669"/>
    <property type="project" value="InterPro"/>
</dbReference>
<keyword evidence="3" id="KW-1185">Reference proteome</keyword>
<organism evidence="2 3">
    <name type="scientific">Thermocoleostomius sinensis A174</name>
    <dbReference type="NCBI Taxonomy" id="2016057"/>
    <lineage>
        <taxon>Bacteria</taxon>
        <taxon>Bacillati</taxon>
        <taxon>Cyanobacteriota</taxon>
        <taxon>Cyanophyceae</taxon>
        <taxon>Oculatellales</taxon>
        <taxon>Oculatellaceae</taxon>
        <taxon>Thermocoleostomius</taxon>
    </lineage>
</organism>